<feature type="transmembrane region" description="Helical" evidence="1">
    <location>
        <begin position="12"/>
        <end position="28"/>
    </location>
</feature>
<dbReference type="AlphaFoldDB" id="A0A412AXT3"/>
<sequence length="151" mass="16838">MIPFLRDNSVVFLGVLSWFIAQLIKFIIEVSTHRKINWRRFFESGGMPSSHSAFVCSIAMGIGFREGFASSFFALAFMIAMVVMYDAMGVRRAAGEQAEAINELREKISEDQVEEDPFPEWGKPLREALGHKPTEVISGAILGIAVSFLAF</sequence>
<dbReference type="InterPro" id="IPR003832">
    <property type="entry name" value="DUF212"/>
</dbReference>
<dbReference type="EMBL" id="QRTC01000017">
    <property type="protein sequence ID" value="RGQ41543.1"/>
    <property type="molecule type" value="Genomic_DNA"/>
</dbReference>
<evidence type="ECO:0000313" key="2">
    <source>
        <dbReference type="EMBL" id="RGQ41543.1"/>
    </source>
</evidence>
<proteinExistence type="predicted"/>
<organism evidence="2 3">
    <name type="scientific">[Clostridium] leptum</name>
    <dbReference type="NCBI Taxonomy" id="1535"/>
    <lineage>
        <taxon>Bacteria</taxon>
        <taxon>Bacillati</taxon>
        <taxon>Bacillota</taxon>
        <taxon>Clostridia</taxon>
        <taxon>Eubacteriales</taxon>
        <taxon>Oscillospiraceae</taxon>
        <taxon>Oscillospiraceae incertae sedis</taxon>
    </lineage>
</organism>
<keyword evidence="1" id="KW-0812">Transmembrane</keyword>
<protein>
    <submittedName>
        <fullName evidence="2">Divergent PAP2 family protein</fullName>
    </submittedName>
</protein>
<dbReference type="Pfam" id="PF02681">
    <property type="entry name" value="DUF212"/>
    <property type="match status" value="1"/>
</dbReference>
<name>A0A412AXT3_9FIRM</name>
<gene>
    <name evidence="2" type="ORF">DWY99_05905</name>
</gene>
<dbReference type="Proteomes" id="UP000284751">
    <property type="component" value="Unassembled WGS sequence"/>
</dbReference>
<keyword evidence="1" id="KW-0472">Membrane</keyword>
<feature type="transmembrane region" description="Helical" evidence="1">
    <location>
        <begin position="68"/>
        <end position="87"/>
    </location>
</feature>
<keyword evidence="1" id="KW-1133">Transmembrane helix</keyword>
<dbReference type="PANTHER" id="PTHR31446:SF29">
    <property type="entry name" value="ACID PHOSPHATASE_VANADIUM-DEPENDENT HALOPEROXIDASE-RELATED PROTEIN"/>
    <property type="match status" value="1"/>
</dbReference>
<evidence type="ECO:0000313" key="3">
    <source>
        <dbReference type="Proteomes" id="UP000284751"/>
    </source>
</evidence>
<dbReference type="PANTHER" id="PTHR31446">
    <property type="entry name" value="ACID PHOSPHATASE/VANADIUM-DEPENDENT HALOPEROXIDASE-RELATED PROTEIN"/>
    <property type="match status" value="1"/>
</dbReference>
<accession>A0A412AXT3</accession>
<reference evidence="2 3" key="1">
    <citation type="submission" date="2018-08" db="EMBL/GenBank/DDBJ databases">
        <title>A genome reference for cultivated species of the human gut microbiota.</title>
        <authorList>
            <person name="Zou Y."/>
            <person name="Xue W."/>
            <person name="Luo G."/>
        </authorList>
    </citation>
    <scope>NUCLEOTIDE SEQUENCE [LARGE SCALE GENOMIC DNA]</scope>
    <source>
        <strain evidence="2 3">AF28-26</strain>
    </source>
</reference>
<comment type="caution">
    <text evidence="2">The sequence shown here is derived from an EMBL/GenBank/DDBJ whole genome shotgun (WGS) entry which is preliminary data.</text>
</comment>
<evidence type="ECO:0000256" key="1">
    <source>
        <dbReference type="SAM" id="Phobius"/>
    </source>
</evidence>